<name>E9EGS5_METAQ</name>
<dbReference type="GO" id="GO:0012505">
    <property type="term" value="C:endomembrane system"/>
    <property type="evidence" value="ECO:0007669"/>
    <property type="project" value="UniProtKB-SubCell"/>
</dbReference>
<accession>E9EGS5</accession>
<dbReference type="OrthoDB" id="999962at2759"/>
<organism evidence="9">
    <name type="scientific">Metarhizium acridum (strain CQMa 102)</name>
    <dbReference type="NCBI Taxonomy" id="655827"/>
    <lineage>
        <taxon>Eukaryota</taxon>
        <taxon>Fungi</taxon>
        <taxon>Dikarya</taxon>
        <taxon>Ascomycota</taxon>
        <taxon>Pezizomycotina</taxon>
        <taxon>Sordariomycetes</taxon>
        <taxon>Hypocreomycetidae</taxon>
        <taxon>Hypocreales</taxon>
        <taxon>Clavicipitaceae</taxon>
        <taxon>Metarhizium</taxon>
    </lineage>
</organism>
<gene>
    <name evidence="8" type="ORF">MAC_09073</name>
</gene>
<sequence>MVGDIAQYRNENGNHSNSGKALQASMRAFIEVAPILTVAAMLSLIFGGCCSNVYALEAIIKYGISLLRYFGSRYLYGKRYARLQAIAVIFLSVGVVLAAWSDAQDKIVLQRDSGRPAFNSGLIILLVAQVLSAIMGLIWLFGNSLARGTLFGAIIVFGAGALYSFGSAPKQDSGGKKVVYVKQE</sequence>
<evidence type="ECO:0000313" key="8">
    <source>
        <dbReference type="EMBL" id="EFY84862.1"/>
    </source>
</evidence>
<keyword evidence="9" id="KW-1185">Reference proteome</keyword>
<keyword evidence="6 7" id="KW-0472">Membrane</keyword>
<dbReference type="InParanoid" id="E9EGS5"/>
<keyword evidence="4 7" id="KW-0812">Transmembrane</keyword>
<keyword evidence="2" id="KW-0813">Transport</keyword>
<evidence type="ECO:0000256" key="4">
    <source>
        <dbReference type="ARBA" id="ARBA00022692"/>
    </source>
</evidence>
<dbReference type="Pfam" id="PF08449">
    <property type="entry name" value="UAA"/>
    <property type="match status" value="1"/>
</dbReference>
<dbReference type="eggNOG" id="KOG1583">
    <property type="taxonomic scope" value="Eukaryota"/>
</dbReference>
<evidence type="ECO:0000256" key="1">
    <source>
        <dbReference type="ARBA" id="ARBA00004127"/>
    </source>
</evidence>
<dbReference type="AlphaFoldDB" id="E9EGS5"/>
<proteinExistence type="predicted"/>
<dbReference type="EMBL" id="GL698601">
    <property type="protein sequence ID" value="EFY84862.1"/>
    <property type="molecule type" value="Genomic_DNA"/>
</dbReference>
<evidence type="ECO:0000256" key="3">
    <source>
        <dbReference type="ARBA" id="ARBA00022597"/>
    </source>
</evidence>
<feature type="transmembrane region" description="Helical" evidence="7">
    <location>
        <begin position="28"/>
        <end position="47"/>
    </location>
</feature>
<feature type="transmembrane region" description="Helical" evidence="7">
    <location>
        <begin position="83"/>
        <end position="101"/>
    </location>
</feature>
<dbReference type="InterPro" id="IPR013657">
    <property type="entry name" value="SCL35B1-4/HUT1"/>
</dbReference>
<dbReference type="Proteomes" id="UP000002499">
    <property type="component" value="Unassembled WGS sequence"/>
</dbReference>
<feature type="transmembrane region" description="Helical" evidence="7">
    <location>
        <begin position="121"/>
        <end position="141"/>
    </location>
</feature>
<evidence type="ECO:0000256" key="2">
    <source>
        <dbReference type="ARBA" id="ARBA00022448"/>
    </source>
</evidence>
<protein>
    <submittedName>
        <fullName evidence="8">UDP-N-acetylglucosamine transporter YEA4</fullName>
    </submittedName>
</protein>
<evidence type="ECO:0000256" key="5">
    <source>
        <dbReference type="ARBA" id="ARBA00022989"/>
    </source>
</evidence>
<dbReference type="STRING" id="655827.E9EGS5"/>
<feature type="transmembrane region" description="Helical" evidence="7">
    <location>
        <begin position="148"/>
        <end position="166"/>
    </location>
</feature>
<keyword evidence="5 7" id="KW-1133">Transmembrane helix</keyword>
<evidence type="ECO:0000256" key="7">
    <source>
        <dbReference type="SAM" id="Phobius"/>
    </source>
</evidence>
<reference evidence="8 9" key="1">
    <citation type="journal article" date="2011" name="PLoS Genet.">
        <title>Genome sequencing and comparative transcriptomics of the model entomopathogenic fungi Metarhizium anisopliae and M. acridum.</title>
        <authorList>
            <person name="Gao Q."/>
            <person name="Jin K."/>
            <person name="Ying S.H."/>
            <person name="Zhang Y."/>
            <person name="Xiao G."/>
            <person name="Shang Y."/>
            <person name="Duan Z."/>
            <person name="Hu X."/>
            <person name="Xie X.Q."/>
            <person name="Zhou G."/>
            <person name="Peng G."/>
            <person name="Luo Z."/>
            <person name="Huang W."/>
            <person name="Wang B."/>
            <person name="Fang W."/>
            <person name="Wang S."/>
            <person name="Zhong Y."/>
            <person name="Ma L.J."/>
            <person name="St Leger R.J."/>
            <person name="Zhao G.P."/>
            <person name="Pei Y."/>
            <person name="Feng M.G."/>
            <person name="Xia Y."/>
            <person name="Wang C."/>
        </authorList>
    </citation>
    <scope>NUCLEOTIDE SEQUENCE [LARGE SCALE GENOMIC DNA]</scope>
    <source>
        <strain evidence="8 9">CQMa 102</strain>
    </source>
</reference>
<dbReference type="GO" id="GO:0055085">
    <property type="term" value="P:transmembrane transport"/>
    <property type="evidence" value="ECO:0007669"/>
    <property type="project" value="InterPro"/>
</dbReference>
<evidence type="ECO:0000313" key="9">
    <source>
        <dbReference type="Proteomes" id="UP000002499"/>
    </source>
</evidence>
<comment type="subcellular location">
    <subcellularLocation>
        <location evidence="1">Endomembrane system</location>
        <topology evidence="1">Multi-pass membrane protein</topology>
    </subcellularLocation>
</comment>
<dbReference type="HOGENOM" id="CLU_1468508_0_0_1"/>
<evidence type="ECO:0000256" key="6">
    <source>
        <dbReference type="ARBA" id="ARBA00023136"/>
    </source>
</evidence>
<keyword evidence="3" id="KW-0762">Sugar transport</keyword>